<proteinExistence type="predicted"/>
<name>A0A9W9JXS6_9EURO</name>
<reference evidence="1" key="1">
    <citation type="submission" date="2022-11" db="EMBL/GenBank/DDBJ databases">
        <authorList>
            <person name="Petersen C."/>
        </authorList>
    </citation>
    <scope>NUCLEOTIDE SEQUENCE</scope>
    <source>
        <strain evidence="1">IBT 30761</strain>
    </source>
</reference>
<dbReference type="Proteomes" id="UP001149074">
    <property type="component" value="Unassembled WGS sequence"/>
</dbReference>
<evidence type="ECO:0000313" key="2">
    <source>
        <dbReference type="Proteomes" id="UP001149074"/>
    </source>
</evidence>
<organism evidence="1 2">
    <name type="scientific">Penicillium argentinense</name>
    <dbReference type="NCBI Taxonomy" id="1131581"/>
    <lineage>
        <taxon>Eukaryota</taxon>
        <taxon>Fungi</taxon>
        <taxon>Dikarya</taxon>
        <taxon>Ascomycota</taxon>
        <taxon>Pezizomycotina</taxon>
        <taxon>Eurotiomycetes</taxon>
        <taxon>Eurotiomycetidae</taxon>
        <taxon>Eurotiales</taxon>
        <taxon>Aspergillaceae</taxon>
        <taxon>Penicillium</taxon>
    </lineage>
</organism>
<gene>
    <name evidence="1" type="ORF">N7532_009733</name>
</gene>
<keyword evidence="2" id="KW-1185">Reference proteome</keyword>
<dbReference type="EMBL" id="JAPQKI010000010">
    <property type="protein sequence ID" value="KAJ5084962.1"/>
    <property type="molecule type" value="Genomic_DNA"/>
</dbReference>
<dbReference type="AlphaFoldDB" id="A0A9W9JXS6"/>
<dbReference type="RefSeq" id="XP_056469640.1">
    <property type="nucleotide sequence ID" value="XM_056622224.1"/>
</dbReference>
<reference evidence="1" key="2">
    <citation type="journal article" date="2023" name="IMA Fungus">
        <title>Comparative genomic study of the Penicillium genus elucidates a diverse pangenome and 15 lateral gene transfer events.</title>
        <authorList>
            <person name="Petersen C."/>
            <person name="Sorensen T."/>
            <person name="Nielsen M.R."/>
            <person name="Sondergaard T.E."/>
            <person name="Sorensen J.L."/>
            <person name="Fitzpatrick D.A."/>
            <person name="Frisvad J.C."/>
            <person name="Nielsen K.L."/>
        </authorList>
    </citation>
    <scope>NUCLEOTIDE SEQUENCE</scope>
    <source>
        <strain evidence="1">IBT 30761</strain>
    </source>
</reference>
<protein>
    <submittedName>
        <fullName evidence="1">Uncharacterized protein</fullName>
    </submittedName>
</protein>
<evidence type="ECO:0000313" key="1">
    <source>
        <dbReference type="EMBL" id="KAJ5084962.1"/>
    </source>
</evidence>
<dbReference type="GeneID" id="81361203"/>
<comment type="caution">
    <text evidence="1">The sequence shown here is derived from an EMBL/GenBank/DDBJ whole genome shotgun (WGS) entry which is preliminary data.</text>
</comment>
<sequence>MKQITPITSLDQLKDLIRDNELLFVLFYESHPGYEITYKGHFEALNMLAVAWRDQPEVWKILTLDTKQVPEALKEFQNIIPGTTVCFRDGEREGQVDGKYYGLLNSLVSGQTMKSQEC</sequence>
<accession>A0A9W9JXS6</accession>